<evidence type="ECO:0000259" key="1">
    <source>
        <dbReference type="Pfam" id="PF01551"/>
    </source>
</evidence>
<organism evidence="2 3">
    <name type="scientific">Zwartia hollandica</name>
    <dbReference type="NCBI Taxonomy" id="324606"/>
    <lineage>
        <taxon>Bacteria</taxon>
        <taxon>Pseudomonadati</taxon>
        <taxon>Pseudomonadota</taxon>
        <taxon>Betaproteobacteria</taxon>
        <taxon>Burkholderiales</taxon>
        <taxon>Alcaligenaceae</taxon>
        <taxon>Zwartia</taxon>
    </lineage>
</organism>
<reference evidence="2" key="1">
    <citation type="submission" date="2021-07" db="EMBL/GenBank/DDBJ databases">
        <title>New genus and species of the family Alcaligenaceae.</title>
        <authorList>
            <person name="Hahn M.W."/>
        </authorList>
    </citation>
    <scope>NUCLEOTIDE SEQUENCE</scope>
    <source>
        <strain evidence="2">LF4-65</strain>
    </source>
</reference>
<dbReference type="PANTHER" id="PTHR21666:SF270">
    <property type="entry name" value="MUREIN HYDROLASE ACTIVATOR ENVC"/>
    <property type="match status" value="1"/>
</dbReference>
<proteinExistence type="predicted"/>
<dbReference type="Proteomes" id="UP000739565">
    <property type="component" value="Unassembled WGS sequence"/>
</dbReference>
<feature type="domain" description="M23ase beta-sheet core" evidence="1">
    <location>
        <begin position="203"/>
        <end position="297"/>
    </location>
</feature>
<evidence type="ECO:0000313" key="2">
    <source>
        <dbReference type="EMBL" id="MBZ1351776.1"/>
    </source>
</evidence>
<dbReference type="PANTHER" id="PTHR21666">
    <property type="entry name" value="PEPTIDASE-RELATED"/>
    <property type="match status" value="1"/>
</dbReference>
<dbReference type="EMBL" id="JAHXRI010000010">
    <property type="protein sequence ID" value="MBZ1351776.1"/>
    <property type="molecule type" value="Genomic_DNA"/>
</dbReference>
<dbReference type="CDD" id="cd12797">
    <property type="entry name" value="M23_peptidase"/>
    <property type="match status" value="1"/>
</dbReference>
<dbReference type="FunFam" id="2.70.70.10:FF:000006">
    <property type="entry name" value="M23 family peptidase"/>
    <property type="match status" value="1"/>
</dbReference>
<keyword evidence="3" id="KW-1185">Reference proteome</keyword>
<protein>
    <submittedName>
        <fullName evidence="2">M23 family metallopeptidase</fullName>
    </submittedName>
</protein>
<dbReference type="Pfam" id="PF01551">
    <property type="entry name" value="Peptidase_M23"/>
    <property type="match status" value="1"/>
</dbReference>
<dbReference type="InterPro" id="IPR050570">
    <property type="entry name" value="Cell_wall_metabolism_enzyme"/>
</dbReference>
<dbReference type="SUPFAM" id="SSF51261">
    <property type="entry name" value="Duplicated hybrid motif"/>
    <property type="match status" value="1"/>
</dbReference>
<gene>
    <name evidence="2" type="ORF">KZZ10_14090</name>
</gene>
<dbReference type="GO" id="GO:0004222">
    <property type="term" value="F:metalloendopeptidase activity"/>
    <property type="evidence" value="ECO:0007669"/>
    <property type="project" value="TreeGrafter"/>
</dbReference>
<dbReference type="InterPro" id="IPR011055">
    <property type="entry name" value="Dup_hybrid_motif"/>
</dbReference>
<sequence length="330" mass="35397">MPSRQGQYAPITLSVSRLVVLVALLLVAAMIAGAVLQRLVWKLQPETQPSALVVAAMAPSPSASVAADNQTVHLLATKVGELQATIKRLDGLGRRVAKVAGLPDGDVSVASETPEAAVVLDDLWVPLPPGPHVRPLSELESQINAVQARLTRQSDYFSMLDLAVTERAATVARLPTAMPIESYPYLSSSYGWRRNPFNGQMSMHEGLDFSAPEGTPIRAASGGVVRTVAQHRGFGNMVEIDHGEGLITRYAHAKVVLVKEGQLVTRGQLIARVGSTGLSTGPHLHFEVRQDDRPLDPRVFLAGQPMVAEQSLAQPVSVGTSGVTWRPRLR</sequence>
<dbReference type="RefSeq" id="WP_375372580.1">
    <property type="nucleotide sequence ID" value="NZ_JAHXRI010000010.1"/>
</dbReference>
<accession>A0A953NAD9</accession>
<dbReference type="Gene3D" id="2.70.70.10">
    <property type="entry name" value="Glucose Permease (Domain IIA)"/>
    <property type="match status" value="1"/>
</dbReference>
<comment type="caution">
    <text evidence="2">The sequence shown here is derived from an EMBL/GenBank/DDBJ whole genome shotgun (WGS) entry which is preliminary data.</text>
</comment>
<dbReference type="InterPro" id="IPR016047">
    <property type="entry name" value="M23ase_b-sheet_dom"/>
</dbReference>
<dbReference type="AlphaFoldDB" id="A0A953NAD9"/>
<name>A0A953NAD9_9BURK</name>
<evidence type="ECO:0000313" key="3">
    <source>
        <dbReference type="Proteomes" id="UP000739565"/>
    </source>
</evidence>